<dbReference type="InterPro" id="IPR048445">
    <property type="entry name" value="DncV-like_NTFase"/>
</dbReference>
<evidence type="ECO:0000256" key="10">
    <source>
        <dbReference type="ARBA" id="ARBA00048304"/>
    </source>
</evidence>
<protein>
    <recommendedName>
        <fullName evidence="9">Cyclic GMP-AMP synthase</fullName>
    </recommendedName>
</protein>
<reference evidence="13" key="2">
    <citation type="submission" date="2015-01" db="EMBL/GenBank/DDBJ databases">
        <title>Complete genome sequence of Methylobacterium aquaticum strain 22A.</title>
        <authorList>
            <person name="Tani A."/>
            <person name="Ogura Y."/>
            <person name="Hayashi T."/>
        </authorList>
    </citation>
    <scope>NUCLEOTIDE SEQUENCE [LARGE SCALE GENOMIC DNA]</scope>
    <source>
        <strain evidence="13">MA-22A</strain>
    </source>
</reference>
<evidence type="ECO:0000256" key="4">
    <source>
        <dbReference type="ARBA" id="ARBA00022741"/>
    </source>
</evidence>
<keyword evidence="8" id="KW-0051">Antiviral defense</keyword>
<organism evidence="12 13">
    <name type="scientific">Methylobacterium aquaticum</name>
    <dbReference type="NCBI Taxonomy" id="270351"/>
    <lineage>
        <taxon>Bacteria</taxon>
        <taxon>Pseudomonadati</taxon>
        <taxon>Pseudomonadota</taxon>
        <taxon>Alphaproteobacteria</taxon>
        <taxon>Hyphomicrobiales</taxon>
        <taxon>Methylobacteriaceae</taxon>
        <taxon>Methylobacterium</taxon>
    </lineage>
</organism>
<dbReference type="GO" id="GO:0051607">
    <property type="term" value="P:defense response to virus"/>
    <property type="evidence" value="ECO:0007669"/>
    <property type="project" value="UniProtKB-KW"/>
</dbReference>
<sequence>MNARRSLWLGLLVIALDRPSIPPAARPRSLEAEMNHPFPKFETDPLEDPLDALLVDVAVRVQLPPGLHAKACGRGESVCNHIDRKGSPLEGRVLRFYPQGSMRIDATISTRGTDEEYDLDYVAELDEHHLAPPDAVLDLVHQALRDYPTRRAVVRQTRCVTVFFADGMHVDVTPSALLPHGAERESHIFHANPEKPANEHSHVPMNAYGFGDWYNDRTPVERRFADAVNRRIYEAAGTEIRADAQFDEVPDQVPLIVKSVTTVALQLIKRHRNVVYAGETGRIPPSVMLSCIAGEVSSPGLPLSDMVIRLARAIARKLMAASARREKVSVVNPIFPNDQFTDRWPENRRQQDDYAAKLTELADGLEYIKRHGSSLEDTQDWLRDRFGSHVVASSIRRFNERTGRAVQSGEHAYTSRGRLYVPSRPALIGLGGATAAATAPARAVAHTFRGGRR</sequence>
<accession>A0A0C6FDY3</accession>
<evidence type="ECO:0000256" key="9">
    <source>
        <dbReference type="ARBA" id="ARBA00044145"/>
    </source>
</evidence>
<name>A0A0C6FDY3_9HYPH</name>
<dbReference type="KEGG" id="maqu:Maq22A_c18275"/>
<dbReference type="STRING" id="270351.Maq22A_c18275"/>
<dbReference type="CDD" id="cd05400">
    <property type="entry name" value="NT_2-5OAS_ClassI-CCAase"/>
    <property type="match status" value="1"/>
</dbReference>
<evidence type="ECO:0000259" key="11">
    <source>
        <dbReference type="Pfam" id="PF21654"/>
    </source>
</evidence>
<dbReference type="AlphaFoldDB" id="A0A0C6FDY3"/>
<dbReference type="InterPro" id="IPR006116">
    <property type="entry name" value="NT_2-5OAS_ClassI-CCAase"/>
</dbReference>
<dbReference type="GO" id="GO:0009117">
    <property type="term" value="P:nucleotide metabolic process"/>
    <property type="evidence" value="ECO:0007669"/>
    <property type="project" value="UniProtKB-KW"/>
</dbReference>
<dbReference type="GO" id="GO:0005524">
    <property type="term" value="F:ATP binding"/>
    <property type="evidence" value="ECO:0007669"/>
    <property type="project" value="UniProtKB-KW"/>
</dbReference>
<proteinExistence type="predicted"/>
<evidence type="ECO:0000313" key="12">
    <source>
        <dbReference type="EMBL" id="BAQ46748.1"/>
    </source>
</evidence>
<keyword evidence="6" id="KW-0460">Magnesium</keyword>
<evidence type="ECO:0000256" key="7">
    <source>
        <dbReference type="ARBA" id="ARBA00023080"/>
    </source>
</evidence>
<gene>
    <name evidence="12" type="ORF">Maq22A_c18275</name>
</gene>
<dbReference type="Pfam" id="PF21654">
    <property type="entry name" value="DncV-like_NTFase"/>
    <property type="match status" value="1"/>
</dbReference>
<evidence type="ECO:0000256" key="5">
    <source>
        <dbReference type="ARBA" id="ARBA00022840"/>
    </source>
</evidence>
<keyword evidence="3" id="KW-0479">Metal-binding</keyword>
<evidence type="ECO:0000256" key="2">
    <source>
        <dbReference type="ARBA" id="ARBA00022695"/>
    </source>
</evidence>
<keyword evidence="5" id="KW-0067">ATP-binding</keyword>
<dbReference type="PATRIC" id="fig|270351.10.peg.3526"/>
<evidence type="ECO:0000256" key="6">
    <source>
        <dbReference type="ARBA" id="ARBA00022842"/>
    </source>
</evidence>
<dbReference type="Proteomes" id="UP000061432">
    <property type="component" value="Chromosome"/>
</dbReference>
<dbReference type="EMBL" id="AP014704">
    <property type="protein sequence ID" value="BAQ46748.1"/>
    <property type="molecule type" value="Genomic_DNA"/>
</dbReference>
<dbReference type="GO" id="GO:0016779">
    <property type="term" value="F:nucleotidyltransferase activity"/>
    <property type="evidence" value="ECO:0007669"/>
    <property type="project" value="UniProtKB-KW"/>
</dbReference>
<evidence type="ECO:0000256" key="8">
    <source>
        <dbReference type="ARBA" id="ARBA00023118"/>
    </source>
</evidence>
<comment type="catalytic activity">
    <reaction evidence="10">
        <text>GTP + ATP = 3',3'-cGAMP + 2 diphosphate</text>
        <dbReference type="Rhea" id="RHEA:35647"/>
        <dbReference type="ChEBI" id="CHEBI:30616"/>
        <dbReference type="ChEBI" id="CHEBI:33019"/>
        <dbReference type="ChEBI" id="CHEBI:37565"/>
        <dbReference type="ChEBI" id="CHEBI:71501"/>
    </reaction>
    <physiologicalReaction direction="left-to-right" evidence="10">
        <dbReference type="Rhea" id="RHEA:35648"/>
    </physiologicalReaction>
</comment>
<reference evidence="12 13" key="1">
    <citation type="journal article" date="2015" name="Genome Announc.">
        <title>Complete Genome Sequence of Methylobacterium aquaticum Strain 22A, Isolated from Racomitrium japonicum Moss.</title>
        <authorList>
            <person name="Tani A."/>
            <person name="Ogura Y."/>
            <person name="Hayashi T."/>
            <person name="Kimbara K."/>
        </authorList>
    </citation>
    <scope>NUCLEOTIDE SEQUENCE [LARGE SCALE GENOMIC DNA]</scope>
    <source>
        <strain evidence="12 13">MA-22A</strain>
    </source>
</reference>
<evidence type="ECO:0000256" key="1">
    <source>
        <dbReference type="ARBA" id="ARBA00022679"/>
    </source>
</evidence>
<evidence type="ECO:0000313" key="13">
    <source>
        <dbReference type="Proteomes" id="UP000061432"/>
    </source>
</evidence>
<dbReference type="GO" id="GO:0046872">
    <property type="term" value="F:metal ion binding"/>
    <property type="evidence" value="ECO:0007669"/>
    <property type="project" value="UniProtKB-KW"/>
</dbReference>
<keyword evidence="2" id="KW-0548">Nucleotidyltransferase</keyword>
<evidence type="ECO:0000256" key="3">
    <source>
        <dbReference type="ARBA" id="ARBA00022723"/>
    </source>
</evidence>
<keyword evidence="1" id="KW-0808">Transferase</keyword>
<feature type="domain" description="Cyclic GMP-AMP synthase DncV-like nucleotidyltransferase" evidence="11">
    <location>
        <begin position="95"/>
        <end position="173"/>
    </location>
</feature>
<keyword evidence="4" id="KW-0547">Nucleotide-binding</keyword>
<keyword evidence="7" id="KW-0546">Nucleotide metabolism</keyword>